<keyword evidence="4" id="KW-1185">Reference proteome</keyword>
<name>A0A1B0AU44_9MUSC</name>
<feature type="region of interest" description="Disordered" evidence="1">
    <location>
        <begin position="146"/>
        <end position="171"/>
    </location>
</feature>
<keyword evidence="2" id="KW-1133">Transmembrane helix</keyword>
<evidence type="ECO:0000256" key="1">
    <source>
        <dbReference type="SAM" id="MobiDB-lite"/>
    </source>
</evidence>
<feature type="compositionally biased region" description="Basic and acidic residues" evidence="1">
    <location>
        <begin position="223"/>
        <end position="233"/>
    </location>
</feature>
<dbReference type="EMBL" id="JXJN01003514">
    <property type="status" value="NOT_ANNOTATED_CDS"/>
    <property type="molecule type" value="Genomic_DNA"/>
</dbReference>
<reference evidence="3" key="2">
    <citation type="submission" date="2020-05" db="UniProtKB">
        <authorList>
            <consortium name="EnsemblMetazoa"/>
        </authorList>
    </citation>
    <scope>IDENTIFICATION</scope>
    <source>
        <strain evidence="3">IAEA</strain>
    </source>
</reference>
<feature type="compositionally biased region" description="Polar residues" evidence="1">
    <location>
        <begin position="201"/>
        <end position="220"/>
    </location>
</feature>
<accession>A0A1B0AU44</accession>
<dbReference type="AlphaFoldDB" id="A0A1B0AU44"/>
<evidence type="ECO:0000313" key="3">
    <source>
        <dbReference type="EnsemblMetazoa" id="GPPI008669-PA"/>
    </source>
</evidence>
<reference evidence="4" key="1">
    <citation type="submission" date="2015-01" db="EMBL/GenBank/DDBJ databases">
        <authorList>
            <person name="Aksoy S."/>
            <person name="Warren W."/>
            <person name="Wilson R.K."/>
        </authorList>
    </citation>
    <scope>NUCLEOTIDE SEQUENCE [LARGE SCALE GENOMIC DNA]</scope>
    <source>
        <strain evidence="4">IAEA</strain>
    </source>
</reference>
<sequence length="382" mass="41314">MKRLLPSKVIINNEINDQLAQRTHIDMKLRVTFFLLVISTLATFAVSNPFLVRVFRETAAMAPRLFKLGLRHHRLGDNVPDPELSSSGTTFKPTPEELIFITGDSTEKTVDNAEPYQADFSITEDGTSHNMTNIDDIFSENMANAGDSMTDNTTTAEGGVNDNIPNSGHRPEFHEAVMADSMIDAENHSADMNDRVDKAESSMNSNTANPESSTGESNANPEYHTEFRGDGTSDGKASAANHSGYHTNRMNDSMNHPGGSMSFSRARSIGSWSGSMASAATHSGFHSAATSGSTAVAWTHPQFHPSAKSVNLANAGDYPSTESQPGFKGEDESRSMANYPGTFLTFPSDNPDMAPGYLYPHSIYGIPPGYPGYYPPAYPPIA</sequence>
<feature type="region of interest" description="Disordered" evidence="1">
    <location>
        <begin position="309"/>
        <end position="334"/>
    </location>
</feature>
<protein>
    <submittedName>
        <fullName evidence="3">Uncharacterized protein</fullName>
    </submittedName>
</protein>
<evidence type="ECO:0000256" key="2">
    <source>
        <dbReference type="SAM" id="Phobius"/>
    </source>
</evidence>
<evidence type="ECO:0000313" key="4">
    <source>
        <dbReference type="Proteomes" id="UP000092460"/>
    </source>
</evidence>
<feature type="region of interest" description="Disordered" evidence="1">
    <location>
        <begin position="197"/>
        <end position="262"/>
    </location>
</feature>
<dbReference type="Proteomes" id="UP000092460">
    <property type="component" value="Unassembled WGS sequence"/>
</dbReference>
<dbReference type="VEuPathDB" id="VectorBase:GPPI008669"/>
<dbReference type="EnsemblMetazoa" id="GPPI008669-RA">
    <property type="protein sequence ID" value="GPPI008669-PA"/>
    <property type="gene ID" value="GPPI008669"/>
</dbReference>
<organism evidence="3 4">
    <name type="scientific">Glossina palpalis gambiensis</name>
    <dbReference type="NCBI Taxonomy" id="67801"/>
    <lineage>
        <taxon>Eukaryota</taxon>
        <taxon>Metazoa</taxon>
        <taxon>Ecdysozoa</taxon>
        <taxon>Arthropoda</taxon>
        <taxon>Hexapoda</taxon>
        <taxon>Insecta</taxon>
        <taxon>Pterygota</taxon>
        <taxon>Neoptera</taxon>
        <taxon>Endopterygota</taxon>
        <taxon>Diptera</taxon>
        <taxon>Brachycera</taxon>
        <taxon>Muscomorpha</taxon>
        <taxon>Hippoboscoidea</taxon>
        <taxon>Glossinidae</taxon>
        <taxon>Glossina</taxon>
    </lineage>
</organism>
<keyword evidence="2" id="KW-0472">Membrane</keyword>
<feature type="transmembrane region" description="Helical" evidence="2">
    <location>
        <begin position="31"/>
        <end position="51"/>
    </location>
</feature>
<keyword evidence="2" id="KW-0812">Transmembrane</keyword>
<proteinExistence type="predicted"/>
<feature type="compositionally biased region" description="Polar residues" evidence="1">
    <location>
        <begin position="147"/>
        <end position="156"/>
    </location>
</feature>
<feature type="compositionally biased region" description="Polar residues" evidence="1">
    <location>
        <begin position="240"/>
        <end position="254"/>
    </location>
</feature>